<dbReference type="InterPro" id="IPR032675">
    <property type="entry name" value="LRR_dom_sf"/>
</dbReference>
<evidence type="ECO:0008006" key="3">
    <source>
        <dbReference type="Google" id="ProtNLM"/>
    </source>
</evidence>
<sequence>MQTTNYLHTLPAEIWVACWALCSLQQLRRISLVCSLFRSLVLPHLFREQTLDVAALGRGLDKGNWMDRVRHLHRTAVRLDRLAEGSFPPSVHTWKVTFSRGMVLSRSHPDIENIHLFDTLSDRVLRTFFATLKNYQNLASLHIGFTTIDLFSRETLISLPSLKDLHLRNCDIVAADGLLTVDDLEMFECSPTESIRLVCPDTLRTLDVVPHISPLIAGFGSDTLRSLVNLSVQRVGDAKELFRFLSQCPQLQSLAIQTLTDPLPAVPRSTIPLLRSLAAPSDIVRELAPGRPVGNVAIFDGLTANSLMPTCVDISRGTVALHTLRLPCMSPTWDILAAILSLFPELKELSLKLLPFGRGYPGQNGASGASYSPVDRRTLVLNDDEAFLDSPPAADISDVESEDPPPFIVTEHMRVKKLHAVQEQSNPFLGTGLNMQDVLGWLMDGFILFPPNIEVFRVEEHAFLLGDPDFQLPVADQHQVIAVLSRLYMHLCEVQFGSELLGSSWTRTGDSWAREVSGCREVVQVIVRRESNI</sequence>
<gene>
    <name evidence="1" type="ORF">C8F04DRAFT_1391976</name>
</gene>
<reference evidence="1" key="1">
    <citation type="submission" date="2023-03" db="EMBL/GenBank/DDBJ databases">
        <title>Massive genome expansion in bonnet fungi (Mycena s.s.) driven by repeated elements and novel gene families across ecological guilds.</title>
        <authorList>
            <consortium name="Lawrence Berkeley National Laboratory"/>
            <person name="Harder C.B."/>
            <person name="Miyauchi S."/>
            <person name="Viragh M."/>
            <person name="Kuo A."/>
            <person name="Thoen E."/>
            <person name="Andreopoulos B."/>
            <person name="Lu D."/>
            <person name="Skrede I."/>
            <person name="Drula E."/>
            <person name="Henrissat B."/>
            <person name="Morin E."/>
            <person name="Kohler A."/>
            <person name="Barry K."/>
            <person name="LaButti K."/>
            <person name="Morin E."/>
            <person name="Salamov A."/>
            <person name="Lipzen A."/>
            <person name="Mereny Z."/>
            <person name="Hegedus B."/>
            <person name="Baldrian P."/>
            <person name="Stursova M."/>
            <person name="Weitz H."/>
            <person name="Taylor A."/>
            <person name="Grigoriev I.V."/>
            <person name="Nagy L.G."/>
            <person name="Martin F."/>
            <person name="Kauserud H."/>
        </authorList>
    </citation>
    <scope>NUCLEOTIDE SEQUENCE</scope>
    <source>
        <strain evidence="1">CBHHK200</strain>
    </source>
</reference>
<name>A0AAD6T9S3_9AGAR</name>
<proteinExistence type="predicted"/>
<dbReference type="Gene3D" id="3.80.10.10">
    <property type="entry name" value="Ribonuclease Inhibitor"/>
    <property type="match status" value="1"/>
</dbReference>
<accession>A0AAD6T9S3</accession>
<keyword evidence="2" id="KW-1185">Reference proteome</keyword>
<dbReference type="AlphaFoldDB" id="A0AAD6T9S3"/>
<comment type="caution">
    <text evidence="1">The sequence shown here is derived from an EMBL/GenBank/DDBJ whole genome shotgun (WGS) entry which is preliminary data.</text>
</comment>
<dbReference type="EMBL" id="JARJCM010000024">
    <property type="protein sequence ID" value="KAJ7039957.1"/>
    <property type="molecule type" value="Genomic_DNA"/>
</dbReference>
<organism evidence="1 2">
    <name type="scientific">Mycena alexandri</name>
    <dbReference type="NCBI Taxonomy" id="1745969"/>
    <lineage>
        <taxon>Eukaryota</taxon>
        <taxon>Fungi</taxon>
        <taxon>Dikarya</taxon>
        <taxon>Basidiomycota</taxon>
        <taxon>Agaricomycotina</taxon>
        <taxon>Agaricomycetes</taxon>
        <taxon>Agaricomycetidae</taxon>
        <taxon>Agaricales</taxon>
        <taxon>Marasmiineae</taxon>
        <taxon>Mycenaceae</taxon>
        <taxon>Mycena</taxon>
    </lineage>
</organism>
<evidence type="ECO:0000313" key="1">
    <source>
        <dbReference type="EMBL" id="KAJ7039957.1"/>
    </source>
</evidence>
<protein>
    <recommendedName>
        <fullName evidence="3">F-box domain-containing protein</fullName>
    </recommendedName>
</protein>
<evidence type="ECO:0000313" key="2">
    <source>
        <dbReference type="Proteomes" id="UP001218188"/>
    </source>
</evidence>
<dbReference type="SUPFAM" id="SSF52047">
    <property type="entry name" value="RNI-like"/>
    <property type="match status" value="1"/>
</dbReference>
<dbReference type="Proteomes" id="UP001218188">
    <property type="component" value="Unassembled WGS sequence"/>
</dbReference>